<gene>
    <name evidence="1" type="ORF">Tco_0680380</name>
</gene>
<evidence type="ECO:0000313" key="1">
    <source>
        <dbReference type="EMBL" id="GJS65816.1"/>
    </source>
</evidence>
<evidence type="ECO:0000313" key="2">
    <source>
        <dbReference type="Proteomes" id="UP001151760"/>
    </source>
</evidence>
<accession>A0ABQ4XL98</accession>
<sequence length="126" mass="14230">MNRSPFTRIVRDLSANCPYFQEGCDAVGKAGISTLVKCTFAIRQLAYVAVSDSLDEYLQIEWVVLMKSISQPGSNDVKRIRYKQAHEAARKDVERAFGVLKKWAIVRTPARSRSLKRITHLSSSIL</sequence>
<dbReference type="Proteomes" id="UP001151760">
    <property type="component" value="Unassembled WGS sequence"/>
</dbReference>
<comment type="caution">
    <text evidence="1">The sequence shown here is derived from an EMBL/GenBank/DDBJ whole genome shotgun (WGS) entry which is preliminary data.</text>
</comment>
<dbReference type="EMBL" id="BQNB010009605">
    <property type="protein sequence ID" value="GJS65816.1"/>
    <property type="molecule type" value="Genomic_DNA"/>
</dbReference>
<dbReference type="PANTHER" id="PTHR47150:SF5">
    <property type="entry name" value="OS07G0546750 PROTEIN"/>
    <property type="match status" value="1"/>
</dbReference>
<reference evidence="1" key="2">
    <citation type="submission" date="2022-01" db="EMBL/GenBank/DDBJ databases">
        <authorList>
            <person name="Yamashiro T."/>
            <person name="Shiraishi A."/>
            <person name="Satake H."/>
            <person name="Nakayama K."/>
        </authorList>
    </citation>
    <scope>NUCLEOTIDE SEQUENCE</scope>
</reference>
<organism evidence="1 2">
    <name type="scientific">Tanacetum coccineum</name>
    <dbReference type="NCBI Taxonomy" id="301880"/>
    <lineage>
        <taxon>Eukaryota</taxon>
        <taxon>Viridiplantae</taxon>
        <taxon>Streptophyta</taxon>
        <taxon>Embryophyta</taxon>
        <taxon>Tracheophyta</taxon>
        <taxon>Spermatophyta</taxon>
        <taxon>Magnoliopsida</taxon>
        <taxon>eudicotyledons</taxon>
        <taxon>Gunneridae</taxon>
        <taxon>Pentapetalae</taxon>
        <taxon>asterids</taxon>
        <taxon>campanulids</taxon>
        <taxon>Asterales</taxon>
        <taxon>Asteraceae</taxon>
        <taxon>Asteroideae</taxon>
        <taxon>Anthemideae</taxon>
        <taxon>Anthemidinae</taxon>
        <taxon>Tanacetum</taxon>
    </lineage>
</organism>
<protein>
    <submittedName>
        <fullName evidence="1">Nuclease HARBI1 isoform X2</fullName>
    </submittedName>
</protein>
<proteinExistence type="predicted"/>
<reference evidence="1" key="1">
    <citation type="journal article" date="2022" name="Int. J. Mol. Sci.">
        <title>Draft Genome of Tanacetum Coccineum: Genomic Comparison of Closely Related Tanacetum-Family Plants.</title>
        <authorList>
            <person name="Yamashiro T."/>
            <person name="Shiraishi A."/>
            <person name="Nakayama K."/>
            <person name="Satake H."/>
        </authorList>
    </citation>
    <scope>NUCLEOTIDE SEQUENCE</scope>
</reference>
<dbReference type="InterPro" id="IPR006912">
    <property type="entry name" value="Harbinger_derived_prot"/>
</dbReference>
<name>A0ABQ4XL98_9ASTR</name>
<dbReference type="Pfam" id="PF04827">
    <property type="entry name" value="Plant_tran"/>
    <property type="match status" value="1"/>
</dbReference>
<keyword evidence="2" id="KW-1185">Reference proteome</keyword>
<dbReference type="PANTHER" id="PTHR47150">
    <property type="entry name" value="OS12G0169200 PROTEIN"/>
    <property type="match status" value="1"/>
</dbReference>